<evidence type="ECO:0000259" key="13">
    <source>
        <dbReference type="Pfam" id="PF18075"/>
    </source>
</evidence>
<evidence type="ECO:0000256" key="9">
    <source>
        <dbReference type="ARBA" id="ARBA00023306"/>
    </source>
</evidence>
<evidence type="ECO:0000256" key="10">
    <source>
        <dbReference type="PIRNR" id="PIRNR003097"/>
    </source>
</evidence>
<dbReference type="GO" id="GO:0051301">
    <property type="term" value="P:cell division"/>
    <property type="evidence" value="ECO:0007669"/>
    <property type="project" value="UniProtKB-KW"/>
</dbReference>
<evidence type="ECO:0000256" key="2">
    <source>
        <dbReference type="ARBA" id="ARBA00007379"/>
    </source>
</evidence>
<feature type="domain" description="ABC3 transporter permease C-terminal" evidence="12">
    <location>
        <begin position="176"/>
        <end position="301"/>
    </location>
</feature>
<evidence type="ECO:0000313" key="16">
    <source>
        <dbReference type="Proteomes" id="UP000095765"/>
    </source>
</evidence>
<dbReference type="PANTHER" id="PTHR47755">
    <property type="entry name" value="CELL DIVISION PROTEIN FTSX"/>
    <property type="match status" value="1"/>
</dbReference>
<keyword evidence="8 10" id="KW-0472">Membrane</keyword>
<proteinExistence type="inferred from homology"/>
<feature type="transmembrane region" description="Helical" evidence="11">
    <location>
        <begin position="276"/>
        <end position="296"/>
    </location>
</feature>
<dbReference type="InterPro" id="IPR058204">
    <property type="entry name" value="FtsX_firmicutes-type"/>
</dbReference>
<dbReference type="PROSITE" id="PS51257">
    <property type="entry name" value="PROKAR_LIPOPROTEIN"/>
    <property type="match status" value="1"/>
</dbReference>
<name>A0A174RFR8_9FIRM</name>
<dbReference type="Proteomes" id="UP000095765">
    <property type="component" value="Unassembled WGS sequence"/>
</dbReference>
<evidence type="ECO:0000256" key="7">
    <source>
        <dbReference type="ARBA" id="ARBA00022989"/>
    </source>
</evidence>
<organism evidence="14 16">
    <name type="scientific">Anaerotruncus colihominis</name>
    <dbReference type="NCBI Taxonomy" id="169435"/>
    <lineage>
        <taxon>Bacteria</taxon>
        <taxon>Bacillati</taxon>
        <taxon>Bacillota</taxon>
        <taxon>Clostridia</taxon>
        <taxon>Eubacteriales</taxon>
        <taxon>Oscillospiraceae</taxon>
        <taxon>Anaerotruncus</taxon>
    </lineage>
</organism>
<evidence type="ECO:0000313" key="17">
    <source>
        <dbReference type="Proteomes" id="UP000260828"/>
    </source>
</evidence>
<protein>
    <recommendedName>
        <fullName evidence="3 10">Cell division protein FtsX</fullName>
    </recommendedName>
</protein>
<keyword evidence="4 10" id="KW-1003">Cell membrane</keyword>
<evidence type="ECO:0000256" key="8">
    <source>
        <dbReference type="ARBA" id="ARBA00023136"/>
    </source>
</evidence>
<keyword evidence="9 10" id="KW-0131">Cell cycle</keyword>
<dbReference type="Pfam" id="PF02687">
    <property type="entry name" value="FtsX"/>
    <property type="match status" value="1"/>
</dbReference>
<dbReference type="InterPro" id="IPR003838">
    <property type="entry name" value="ABC3_permease_C"/>
</dbReference>
<evidence type="ECO:0000256" key="11">
    <source>
        <dbReference type="SAM" id="Phobius"/>
    </source>
</evidence>
<dbReference type="GO" id="GO:0005886">
    <property type="term" value="C:plasma membrane"/>
    <property type="evidence" value="ECO:0007669"/>
    <property type="project" value="UniProtKB-SubCell"/>
</dbReference>
<evidence type="ECO:0000256" key="1">
    <source>
        <dbReference type="ARBA" id="ARBA00004651"/>
    </source>
</evidence>
<evidence type="ECO:0000256" key="3">
    <source>
        <dbReference type="ARBA" id="ARBA00021907"/>
    </source>
</evidence>
<dbReference type="InterPro" id="IPR040690">
    <property type="entry name" value="FtsX_ECD"/>
</dbReference>
<comment type="similarity">
    <text evidence="2 10">Belongs to the ABC-4 integral membrane protein family. FtsX subfamily.</text>
</comment>
<dbReference type="NCBIfam" id="NF038347">
    <property type="entry name" value="FtsX_Gpos"/>
    <property type="match status" value="1"/>
</dbReference>
<evidence type="ECO:0000259" key="12">
    <source>
        <dbReference type="Pfam" id="PF02687"/>
    </source>
</evidence>
<dbReference type="OrthoDB" id="9812531at2"/>
<accession>A0A174RFR8</accession>
<sequence length="302" mass="33170">MRGSSFGYLIKEGAKSVYANRLMSFASIGTLVACMLLIGSSLLFSMNVNQIVGYAEQQNEVDIILSDDLDDAQIEDIGVQLDMIDNIYNKTYVSKDELLEEQKAQSEELASLISGLEGDQNPLFNSYRVNIRDLSLLTGTVMQIEEIEGIDKILAPDSVAEAFTSIKRAVSISGLFIVAILIVVSLVIIANTIKVTVFNRRKEINIMKYVGATDSFIRLPFFVEGFLLGLLSALIAFGLLWIGYDYVLQTIADSPATLIRSALDSTLAFEDVALKMFAWFAGGGIGIGVFGSMFFVNRYLKV</sequence>
<keyword evidence="5 10" id="KW-0132">Cell division</keyword>
<feature type="transmembrane region" description="Helical" evidence="11">
    <location>
        <begin position="219"/>
        <end position="244"/>
    </location>
</feature>
<evidence type="ECO:0000256" key="6">
    <source>
        <dbReference type="ARBA" id="ARBA00022692"/>
    </source>
</evidence>
<keyword evidence="7 11" id="KW-1133">Transmembrane helix</keyword>
<dbReference type="Gene3D" id="3.30.70.3040">
    <property type="match status" value="1"/>
</dbReference>
<dbReference type="RefSeq" id="WP_006874394.1">
    <property type="nucleotide sequence ID" value="NZ_CABIWA010000002.1"/>
</dbReference>
<dbReference type="EMBL" id="CZBE01000013">
    <property type="protein sequence ID" value="CUP81800.1"/>
    <property type="molecule type" value="Genomic_DNA"/>
</dbReference>
<dbReference type="PANTHER" id="PTHR47755:SF1">
    <property type="entry name" value="CELL DIVISION PROTEIN FTSX"/>
    <property type="match status" value="1"/>
</dbReference>
<comment type="subcellular location">
    <subcellularLocation>
        <location evidence="1">Cell membrane</location>
        <topology evidence="1">Multi-pass membrane protein</topology>
    </subcellularLocation>
</comment>
<evidence type="ECO:0000313" key="14">
    <source>
        <dbReference type="EMBL" id="CUP81800.1"/>
    </source>
</evidence>
<evidence type="ECO:0000256" key="5">
    <source>
        <dbReference type="ARBA" id="ARBA00022618"/>
    </source>
</evidence>
<feature type="transmembrane region" description="Helical" evidence="11">
    <location>
        <begin position="175"/>
        <end position="198"/>
    </location>
</feature>
<evidence type="ECO:0000256" key="4">
    <source>
        <dbReference type="ARBA" id="ARBA00022475"/>
    </source>
</evidence>
<comment type="function">
    <text evidence="10">Part of the ABC transporter FtsEX involved in asymmetric cellular division facilitating the initiation of sporulation.</text>
</comment>
<dbReference type="EMBL" id="QVME01000002">
    <property type="protein sequence ID" value="RGE68732.1"/>
    <property type="molecule type" value="Genomic_DNA"/>
</dbReference>
<feature type="transmembrane region" description="Helical" evidence="11">
    <location>
        <begin position="21"/>
        <end position="44"/>
    </location>
</feature>
<dbReference type="InterPro" id="IPR004513">
    <property type="entry name" value="FtsX"/>
</dbReference>
<reference evidence="15 17" key="2">
    <citation type="submission" date="2018-08" db="EMBL/GenBank/DDBJ databases">
        <title>A genome reference for cultivated species of the human gut microbiota.</title>
        <authorList>
            <person name="Zou Y."/>
            <person name="Xue W."/>
            <person name="Luo G."/>
        </authorList>
    </citation>
    <scope>NUCLEOTIDE SEQUENCE [LARGE SCALE GENOMIC DNA]</scope>
    <source>
        <strain evidence="15 17">TF05-12AC</strain>
    </source>
</reference>
<keyword evidence="6 11" id="KW-0812">Transmembrane</keyword>
<dbReference type="GeneID" id="72464447"/>
<dbReference type="Pfam" id="PF18075">
    <property type="entry name" value="FtsX_ECD"/>
    <property type="match status" value="1"/>
</dbReference>
<feature type="domain" description="FtsX extracellular" evidence="13">
    <location>
        <begin position="60"/>
        <end position="153"/>
    </location>
</feature>
<dbReference type="Proteomes" id="UP000260828">
    <property type="component" value="Unassembled WGS sequence"/>
</dbReference>
<dbReference type="PIRSF" id="PIRSF003097">
    <property type="entry name" value="FtsX"/>
    <property type="match status" value="1"/>
</dbReference>
<gene>
    <name evidence="14" type="primary">ftsX</name>
    <name evidence="15" type="ORF">DXC40_05400</name>
    <name evidence="14" type="ORF">ERS852551_02052</name>
</gene>
<dbReference type="AlphaFoldDB" id="A0A174RFR8"/>
<reference evidence="14 16" key="1">
    <citation type="submission" date="2015-09" db="EMBL/GenBank/DDBJ databases">
        <authorList>
            <consortium name="Pathogen Informatics"/>
        </authorList>
    </citation>
    <scope>NUCLEOTIDE SEQUENCE [LARGE SCALE GENOMIC DNA]</scope>
    <source>
        <strain evidence="14 16">2789STDY5834939</strain>
    </source>
</reference>
<evidence type="ECO:0000313" key="15">
    <source>
        <dbReference type="EMBL" id="RGE68732.1"/>
    </source>
</evidence>